<comment type="caution">
    <text evidence="1">The sequence shown here is derived from an EMBL/GenBank/DDBJ whole genome shotgun (WGS) entry which is preliminary data.</text>
</comment>
<gene>
    <name evidence="1" type="ORF">L6164_011020</name>
</gene>
<evidence type="ECO:0000313" key="1">
    <source>
        <dbReference type="EMBL" id="KAI4343703.1"/>
    </source>
</evidence>
<dbReference type="EMBL" id="CM039430">
    <property type="protein sequence ID" value="KAI4343703.1"/>
    <property type="molecule type" value="Genomic_DNA"/>
</dbReference>
<protein>
    <submittedName>
        <fullName evidence="1">Uncharacterized protein</fullName>
    </submittedName>
</protein>
<sequence length="310" mass="33904">MTMFIENEGDSSGERRVQFNGTADSFEQDEQMVDDLNLNLGLSSIGNLSDEIGDEGGSLARRGRKRIKRVLGVELLDAIREKLKSEEGNGVGGYYVNAGNEDDEDNSSVLDLDTGDPGSLFSCPICDFDVELPVLCSHLQEEHCFDLKIAVCPVCAANFGKNPVEHLTLQHPSLLKRRWKSDKPNIWYGNSAMLGKKLATDSRGNKHESVPDPLFSPFICNVSVPNPNSIHGEELSINNILIASDANCYGRNISFSDAEPEAKAYGGGDVVGRRVRGTGTNTQNVGNEQDHQERREKATFVQELVASTIS</sequence>
<dbReference type="Proteomes" id="UP000828941">
    <property type="component" value="Chromosome 5"/>
</dbReference>
<name>A0ACB9P4P1_BAUVA</name>
<accession>A0ACB9P4P1</accession>
<proteinExistence type="predicted"/>
<organism evidence="1 2">
    <name type="scientific">Bauhinia variegata</name>
    <name type="common">Purple orchid tree</name>
    <name type="synonym">Phanera variegata</name>
    <dbReference type="NCBI Taxonomy" id="167791"/>
    <lineage>
        <taxon>Eukaryota</taxon>
        <taxon>Viridiplantae</taxon>
        <taxon>Streptophyta</taxon>
        <taxon>Embryophyta</taxon>
        <taxon>Tracheophyta</taxon>
        <taxon>Spermatophyta</taxon>
        <taxon>Magnoliopsida</taxon>
        <taxon>eudicotyledons</taxon>
        <taxon>Gunneridae</taxon>
        <taxon>Pentapetalae</taxon>
        <taxon>rosids</taxon>
        <taxon>fabids</taxon>
        <taxon>Fabales</taxon>
        <taxon>Fabaceae</taxon>
        <taxon>Cercidoideae</taxon>
        <taxon>Cercideae</taxon>
        <taxon>Bauhiniinae</taxon>
        <taxon>Bauhinia</taxon>
    </lineage>
</organism>
<keyword evidence="2" id="KW-1185">Reference proteome</keyword>
<evidence type="ECO:0000313" key="2">
    <source>
        <dbReference type="Proteomes" id="UP000828941"/>
    </source>
</evidence>
<reference evidence="1 2" key="1">
    <citation type="journal article" date="2022" name="DNA Res.">
        <title>Chromosomal-level genome assembly of the orchid tree Bauhinia variegata (Leguminosae; Cercidoideae) supports the allotetraploid origin hypothesis of Bauhinia.</title>
        <authorList>
            <person name="Zhong Y."/>
            <person name="Chen Y."/>
            <person name="Zheng D."/>
            <person name="Pang J."/>
            <person name="Liu Y."/>
            <person name="Luo S."/>
            <person name="Meng S."/>
            <person name="Qian L."/>
            <person name="Wei D."/>
            <person name="Dai S."/>
            <person name="Zhou R."/>
        </authorList>
    </citation>
    <scope>NUCLEOTIDE SEQUENCE [LARGE SCALE GENOMIC DNA]</scope>
    <source>
        <strain evidence="1">BV-YZ2020</strain>
    </source>
</reference>